<accession>A0A1N7JM31</accession>
<protein>
    <submittedName>
        <fullName evidence="1">Uncharacterized protein, contains a NRPS condensation (Elongation) domain</fullName>
    </submittedName>
</protein>
<dbReference type="InterPro" id="IPR023213">
    <property type="entry name" value="CAT-like_dom_sf"/>
</dbReference>
<evidence type="ECO:0000313" key="2">
    <source>
        <dbReference type="Proteomes" id="UP000185639"/>
    </source>
</evidence>
<dbReference type="RefSeq" id="WP_076514269.1">
    <property type="nucleotide sequence ID" value="NZ_FTOH01000002.1"/>
</dbReference>
<dbReference type="AlphaFoldDB" id="A0A1N7JM31"/>
<gene>
    <name evidence="1" type="ORF">SAMN05421686_102102</name>
</gene>
<dbReference type="PANTHER" id="PTHR28037">
    <property type="entry name" value="ALCOHOL O-ACETYLTRANSFERASE 1-RELATED"/>
    <property type="match status" value="1"/>
</dbReference>
<proteinExistence type="predicted"/>
<evidence type="ECO:0000313" key="1">
    <source>
        <dbReference type="EMBL" id="SIS50370.1"/>
    </source>
</evidence>
<dbReference type="Gene3D" id="3.30.559.10">
    <property type="entry name" value="Chloramphenicol acetyltransferase-like domain"/>
    <property type="match status" value="1"/>
</dbReference>
<dbReference type="Gene3D" id="3.30.559.30">
    <property type="entry name" value="Nonribosomal peptide synthetase, condensation domain"/>
    <property type="match status" value="1"/>
</dbReference>
<name>A0A1N7JM31_9GAMM</name>
<keyword evidence="2" id="KW-1185">Reference proteome</keyword>
<dbReference type="PANTHER" id="PTHR28037:SF1">
    <property type="entry name" value="ALCOHOL O-ACETYLTRANSFERASE 1-RELATED"/>
    <property type="match status" value="1"/>
</dbReference>
<reference evidence="2" key="1">
    <citation type="submission" date="2017-01" db="EMBL/GenBank/DDBJ databases">
        <authorList>
            <person name="Varghese N."/>
            <person name="Submissions S."/>
        </authorList>
    </citation>
    <scope>NUCLEOTIDE SEQUENCE [LARGE SCALE GENOMIC DNA]</scope>
    <source>
        <strain evidence="2">DSM 24913</strain>
    </source>
</reference>
<dbReference type="EMBL" id="FTOH01000002">
    <property type="protein sequence ID" value="SIS50370.1"/>
    <property type="molecule type" value="Genomic_DNA"/>
</dbReference>
<organism evidence="1 2">
    <name type="scientific">Thalassolituus maritimus</name>
    <dbReference type="NCBI Taxonomy" id="484498"/>
    <lineage>
        <taxon>Bacteria</taxon>
        <taxon>Pseudomonadati</taxon>
        <taxon>Pseudomonadota</taxon>
        <taxon>Gammaproteobacteria</taxon>
        <taxon>Oceanospirillales</taxon>
        <taxon>Oceanospirillaceae</taxon>
        <taxon>Thalassolituus</taxon>
    </lineage>
</organism>
<dbReference type="SUPFAM" id="SSF52777">
    <property type="entry name" value="CoA-dependent acyltransferases"/>
    <property type="match status" value="2"/>
</dbReference>
<dbReference type="InterPro" id="IPR052058">
    <property type="entry name" value="Alcohol_O-acetyltransferase"/>
</dbReference>
<sequence length="459" mass="52302">MQTDSKYLKLNKSEFLYLVVEDLAPSVSQMITLRLATVHSEEEIRSAFRHIMDLYPKLRTIVEPTLFSQRLKVISDEIHINALFDDAFKIKRDLPFDSQAFKDYQNEFLNESFTLQQALPIKIRFLPEENILLISVHHMTCDGVGWINMVSSLMAHLNGKETIAQALEDPSMVPGVFQKPYITAPIQVFKSWKLLSAENKKAAHDKIISPAETKTDFIGSVSMKHRYLQNELTDLKPKAKSMGYSLNIYFLTALARSFFERYGEEHGDTVSIRLSYDLRPYFDKDAPVFGNYVTTSILRAYRKDMGSPQRMMENLQNQLTNAIDRLKHKKLSYPWLLDKAFTLIGKKLYSLGILAGKRKDTIPVPTIHFSTVGSLDFLNKAGEKAQVRDVIATVPTFGMFMTLCNINGVFNVNLSYPSAEFSDDRMESFISEFDQELGSLASMESETVIETTEREATTA</sequence>
<dbReference type="Proteomes" id="UP000185639">
    <property type="component" value="Unassembled WGS sequence"/>
</dbReference>